<accession>A0A059AZD7</accession>
<feature type="compositionally biased region" description="Low complexity" evidence="4">
    <location>
        <begin position="32"/>
        <end position="41"/>
    </location>
</feature>
<dbReference type="KEGG" id="egr:104457074"/>
<evidence type="ECO:0000256" key="3">
    <source>
        <dbReference type="PROSITE-ProRule" id="PRU00708"/>
    </source>
</evidence>
<dbReference type="OrthoDB" id="185373at2759"/>
<feature type="repeat" description="PPR" evidence="3">
    <location>
        <begin position="261"/>
        <end position="295"/>
    </location>
</feature>
<dbReference type="Gene3D" id="1.25.40.10">
    <property type="entry name" value="Tetratricopeptide repeat domain"/>
    <property type="match status" value="3"/>
</dbReference>
<dbReference type="EMBL" id="KK198760">
    <property type="protein sequence ID" value="KCW58986.1"/>
    <property type="molecule type" value="Genomic_DNA"/>
</dbReference>
<name>A0A059AZD7_EUCGR</name>
<dbReference type="GO" id="GO:0003723">
    <property type="term" value="F:RNA binding"/>
    <property type="evidence" value="ECO:0000318"/>
    <property type="project" value="GO_Central"/>
</dbReference>
<keyword evidence="2" id="KW-0677">Repeat</keyword>
<comment type="similarity">
    <text evidence="1">Belongs to the PPR family. P subfamily.</text>
</comment>
<evidence type="ECO:0000313" key="5">
    <source>
        <dbReference type="EMBL" id="KCW58986.1"/>
    </source>
</evidence>
<dbReference type="InterPro" id="IPR044179">
    <property type="entry name" value="PPR5-like"/>
</dbReference>
<protein>
    <recommendedName>
        <fullName evidence="6">Pentacotripeptide-repeat region of PRORP domain-containing protein</fullName>
    </recommendedName>
</protein>
<dbReference type="GO" id="GO:0003729">
    <property type="term" value="F:mRNA binding"/>
    <property type="evidence" value="ECO:0007669"/>
    <property type="project" value="InterPro"/>
</dbReference>
<evidence type="ECO:0000256" key="4">
    <source>
        <dbReference type="SAM" id="MobiDB-lite"/>
    </source>
</evidence>
<dbReference type="PANTHER" id="PTHR47874">
    <property type="entry name" value="EXPRESSED PROTEIN"/>
    <property type="match status" value="1"/>
</dbReference>
<dbReference type="AlphaFoldDB" id="A0A059AZD7"/>
<dbReference type="NCBIfam" id="TIGR00756">
    <property type="entry name" value="PPR"/>
    <property type="match status" value="1"/>
</dbReference>
<dbReference type="FunCoup" id="A0A059AZD7">
    <property type="interactions" value="2248"/>
</dbReference>
<dbReference type="OMA" id="PENEYRP"/>
<dbReference type="PANTHER" id="PTHR47874:SF1">
    <property type="entry name" value="OS05G0407900 PROTEIN"/>
    <property type="match status" value="1"/>
</dbReference>
<evidence type="ECO:0000256" key="1">
    <source>
        <dbReference type="ARBA" id="ARBA00007626"/>
    </source>
</evidence>
<evidence type="ECO:0000256" key="2">
    <source>
        <dbReference type="ARBA" id="ARBA00022737"/>
    </source>
</evidence>
<dbReference type="STRING" id="71139.A0A059AZD7"/>
<feature type="region of interest" description="Disordered" evidence="4">
    <location>
        <begin position="19"/>
        <end position="53"/>
    </location>
</feature>
<dbReference type="InParanoid" id="A0A059AZD7"/>
<dbReference type="Pfam" id="PF13041">
    <property type="entry name" value="PPR_2"/>
    <property type="match status" value="2"/>
</dbReference>
<gene>
    <name evidence="5" type="ORF">EUGRSUZ_H01610</name>
</gene>
<dbReference type="Gramene" id="KCW58986">
    <property type="protein sequence ID" value="KCW58986"/>
    <property type="gene ID" value="EUGRSUZ_H01610"/>
</dbReference>
<evidence type="ECO:0008006" key="6">
    <source>
        <dbReference type="Google" id="ProtNLM"/>
    </source>
</evidence>
<dbReference type="InterPro" id="IPR011990">
    <property type="entry name" value="TPR-like_helical_dom_sf"/>
</dbReference>
<reference evidence="5" key="1">
    <citation type="submission" date="2013-07" db="EMBL/GenBank/DDBJ databases">
        <title>The genome of Eucalyptus grandis.</title>
        <authorList>
            <person name="Schmutz J."/>
            <person name="Hayes R."/>
            <person name="Myburg A."/>
            <person name="Tuskan G."/>
            <person name="Grattapaglia D."/>
            <person name="Rokhsar D.S."/>
        </authorList>
    </citation>
    <scope>NUCLEOTIDE SEQUENCE</scope>
    <source>
        <tissue evidence="5">Leaf extractions</tissue>
    </source>
</reference>
<dbReference type="PROSITE" id="PS51375">
    <property type="entry name" value="PPR"/>
    <property type="match status" value="1"/>
</dbReference>
<dbReference type="InterPro" id="IPR002885">
    <property type="entry name" value="PPR_rpt"/>
</dbReference>
<proteinExistence type="inferred from homology"/>
<dbReference type="eggNOG" id="KOG4197">
    <property type="taxonomic scope" value="Eukaryota"/>
</dbReference>
<organism evidence="5">
    <name type="scientific">Eucalyptus grandis</name>
    <name type="common">Flooded gum</name>
    <dbReference type="NCBI Taxonomy" id="71139"/>
    <lineage>
        <taxon>Eukaryota</taxon>
        <taxon>Viridiplantae</taxon>
        <taxon>Streptophyta</taxon>
        <taxon>Embryophyta</taxon>
        <taxon>Tracheophyta</taxon>
        <taxon>Spermatophyta</taxon>
        <taxon>Magnoliopsida</taxon>
        <taxon>eudicotyledons</taxon>
        <taxon>Gunneridae</taxon>
        <taxon>Pentapetalae</taxon>
        <taxon>rosids</taxon>
        <taxon>malvids</taxon>
        <taxon>Myrtales</taxon>
        <taxon>Myrtaceae</taxon>
        <taxon>Myrtoideae</taxon>
        <taxon>Eucalypteae</taxon>
        <taxon>Eucalyptus</taxon>
    </lineage>
</organism>
<sequence length="514" mass="58537">MKRAWKISASAHSELLCLRRPPRSPTTPRPPRLLARPRSPAHGPSRGICGTAGPSPAVMRDIMELFVEKFVRAEESRAALGEGVRARVVELRDELARLDGPDEIVRVLDEKAEPLLHSVDGLAFVEFLKRLDSWPHQALEVFFWKRKLQERGIPMTSEEYVKGITVAGRIKDVDLATELFTEATSKRLKANSTYNALMGAYMYNGLAGKCQKLFQELKKDADCSPSIVTYNILISVFGRLMLIDHMEAAFQEVECLKLAPNIVTYNNLISGYLTAWMWDNMERTFQTMKASPVKPNTSTYLLMLRGYAHSGNLEKMEETYELVKDHVNKNDVALIRAMICAYCRSSIMDRVRKIETLLGLIPENGYRPWLNVLLIKVYAQEDWLDKMENSINEAFEQKTSVNAASVMRAIVGTYFRCNALDKLVNFVKRAECAGWRICRSLYHCKMVMYGSQQRLAEMESVLDEMDSFNFDRTKKTFIIMYYAYISSGKKDKAEQIKGLMCKYGYGVPHDAVSS</sequence>